<dbReference type="InterPro" id="IPR014756">
    <property type="entry name" value="Ig_E-set"/>
</dbReference>
<name>U6G7U5_9EIME</name>
<dbReference type="OrthoDB" id="273257at2759"/>
<gene>
    <name evidence="3" type="ORF">EPH_0005180</name>
</gene>
<keyword evidence="1" id="KW-0472">Membrane</keyword>
<reference evidence="3" key="2">
    <citation type="submission" date="2013-10" db="EMBL/GenBank/DDBJ databases">
        <authorList>
            <person name="Aslett M."/>
        </authorList>
    </citation>
    <scope>NUCLEOTIDE SEQUENCE [LARGE SCALE GENOMIC DNA]</scope>
    <source>
        <strain evidence="3">Houghton</strain>
    </source>
</reference>
<reference evidence="3" key="1">
    <citation type="submission" date="2013-10" db="EMBL/GenBank/DDBJ databases">
        <title>Genomic analysis of the causative agents of coccidiosis in chickens.</title>
        <authorList>
            <person name="Reid A.J."/>
            <person name="Blake D."/>
            <person name="Billington K."/>
            <person name="Browne H."/>
            <person name="Dunn M."/>
            <person name="Hung S."/>
            <person name="Kawahara F."/>
            <person name="Miranda-Saavedra D."/>
            <person name="Mourier T."/>
            <person name="Nagra H."/>
            <person name="Otto T.D."/>
            <person name="Rawlings N."/>
            <person name="Sanchez A."/>
            <person name="Sanders M."/>
            <person name="Subramaniam C."/>
            <person name="Tay Y."/>
            <person name="Dear P."/>
            <person name="Doerig C."/>
            <person name="Gruber A."/>
            <person name="Parkinson J."/>
            <person name="Shirley M."/>
            <person name="Wan K.L."/>
            <person name="Berriman M."/>
            <person name="Tomley F."/>
            <person name="Pain A."/>
        </authorList>
    </citation>
    <scope>NUCLEOTIDE SEQUENCE [LARGE SCALE GENOMIC DNA]</scope>
    <source>
        <strain evidence="3">Houghton</strain>
    </source>
</reference>
<dbReference type="Pfam" id="PF17655">
    <property type="entry name" value="IRK_C"/>
    <property type="match status" value="1"/>
</dbReference>
<organism evidence="3 4">
    <name type="scientific">Eimeria praecox</name>
    <dbReference type="NCBI Taxonomy" id="51316"/>
    <lineage>
        <taxon>Eukaryota</taxon>
        <taxon>Sar</taxon>
        <taxon>Alveolata</taxon>
        <taxon>Apicomplexa</taxon>
        <taxon>Conoidasida</taxon>
        <taxon>Coccidia</taxon>
        <taxon>Eucoccidiorida</taxon>
        <taxon>Eimeriorina</taxon>
        <taxon>Eimeriidae</taxon>
        <taxon>Eimeria</taxon>
    </lineage>
</organism>
<sequence>MKLHSQGHDGMQHIMPHEWGPAVRIRSFHVEFPEDEETPVTHTLSFQRDFVRRDGGLNLEHRFRRSGGYVEFLINDRFHAILALRWLPLVALVFITVVVDFVPCHRSKSKYPSCRASSLMVTPIVVTESKGGLRISFRMLNITETSFFNTKLALFFLVDQRDVGSPLRDITEADLRNHGESYELLALLSFTDNRTSRTVEVSRSWRLNTAVWDETFVPIVRQSGPGSSRAFEIDVDNLSTTRVCF</sequence>
<keyword evidence="4" id="KW-1185">Reference proteome</keyword>
<proteinExistence type="predicted"/>
<keyword evidence="1" id="KW-0812">Transmembrane</keyword>
<evidence type="ECO:0000259" key="2">
    <source>
        <dbReference type="Pfam" id="PF17655"/>
    </source>
</evidence>
<dbReference type="AlphaFoldDB" id="U6G7U5"/>
<dbReference type="Proteomes" id="UP000018201">
    <property type="component" value="Unassembled WGS sequence"/>
</dbReference>
<accession>U6G7U5</accession>
<dbReference type="VEuPathDB" id="ToxoDB:EPH_0005180"/>
<feature type="domain" description="Inward rectifier potassium channel C-terminal" evidence="2">
    <location>
        <begin position="160"/>
        <end position="242"/>
    </location>
</feature>
<keyword evidence="1" id="KW-1133">Transmembrane helix</keyword>
<dbReference type="InterPro" id="IPR013518">
    <property type="entry name" value="K_chnl_inward-rec_Kir_cyto"/>
</dbReference>
<evidence type="ECO:0000256" key="1">
    <source>
        <dbReference type="SAM" id="Phobius"/>
    </source>
</evidence>
<evidence type="ECO:0000313" key="3">
    <source>
        <dbReference type="EMBL" id="CDI75398.1"/>
    </source>
</evidence>
<dbReference type="InterPro" id="IPR041647">
    <property type="entry name" value="IRK_C"/>
</dbReference>
<dbReference type="SUPFAM" id="SSF81296">
    <property type="entry name" value="E set domains"/>
    <property type="match status" value="1"/>
</dbReference>
<protein>
    <recommendedName>
        <fullName evidence="2">Inward rectifier potassium channel C-terminal domain-containing protein</fullName>
    </recommendedName>
</protein>
<feature type="transmembrane region" description="Helical" evidence="1">
    <location>
        <begin position="78"/>
        <end position="102"/>
    </location>
</feature>
<evidence type="ECO:0000313" key="4">
    <source>
        <dbReference type="Proteomes" id="UP000018201"/>
    </source>
</evidence>
<dbReference type="Gene3D" id="2.60.40.1400">
    <property type="entry name" value="G protein-activated inward rectifier potassium channel 1"/>
    <property type="match status" value="1"/>
</dbReference>
<dbReference type="EMBL" id="HG690889">
    <property type="protein sequence ID" value="CDI75398.1"/>
    <property type="molecule type" value="Genomic_DNA"/>
</dbReference>